<evidence type="ECO:0000313" key="10">
    <source>
        <dbReference type="RefSeq" id="XP_048323523.2"/>
    </source>
</evidence>
<dbReference type="Proteomes" id="UP001652623">
    <property type="component" value="Chromosome 1"/>
</dbReference>
<sequence length="503" mass="55962">MILWMKQLRVAFGASFIWLICLIYFTQGFRSFVWTAVSYQLKDRLKLSPSASQFVFSIAFFPWSIKPLYGIVSDCIPIKGRKRIPYLLIATVLSLVPWLMLGLNANMRSSSWHLMTLLTVQNLGSATADVVIDAMIAEAVRFERASFAGDLQSVSWLAMALGGIFGSLSGGYALTNLDIETIFLLFSVLPSIQLLSCFLVEENSVASKVLPEFSDSESSHGLNGKNSTDNTNGILDKDSFFEKKSKHSTSRRKKSQKNSKKKLVVPTKHQSPEKVDSVTYSWWFHSLKAATYNLCRTFRQPLIFRPMAWFFLAHITVPNLSTSMFYYQTEYLKLEASFLGTARVVGWLGLMFGTFTYNKYLKTMKLRKILLWAHMGLSLLSLLDVVLVSRMNVPLGISDKTMVLFGSALSDAINQFKFMPFLILSGQLCPPGIEGTLFALFMSINNLGSTIGSFVGASLASVLSISSGSFDNLLMGIIIQVLCTFIPVAFLFLIPKEATGISA</sequence>
<feature type="transmembrane region" description="Helical" evidence="8">
    <location>
        <begin position="54"/>
        <end position="72"/>
    </location>
</feature>
<gene>
    <name evidence="10" type="primary">LOC107405834</name>
</gene>
<dbReference type="RefSeq" id="XP_048323523.2">
    <property type="nucleotide sequence ID" value="XM_048467566.2"/>
</dbReference>
<dbReference type="NCBIfam" id="TIGR00788">
    <property type="entry name" value="fbt"/>
    <property type="match status" value="1"/>
</dbReference>
<keyword evidence="9" id="KW-1185">Reference proteome</keyword>
<evidence type="ECO:0000256" key="6">
    <source>
        <dbReference type="ARBA" id="ARBA00023136"/>
    </source>
</evidence>
<evidence type="ECO:0000256" key="4">
    <source>
        <dbReference type="ARBA" id="ARBA00022692"/>
    </source>
</evidence>
<feature type="compositionally biased region" description="Polar residues" evidence="7">
    <location>
        <begin position="219"/>
        <end position="233"/>
    </location>
</feature>
<dbReference type="PANTHER" id="PTHR31585">
    <property type="entry name" value="FOLATE-BIOPTERIN TRANSPORTER 1, CHLOROPLASTIC"/>
    <property type="match status" value="1"/>
</dbReference>
<feature type="transmembrane region" description="Helical" evidence="8">
    <location>
        <begin position="436"/>
        <end position="461"/>
    </location>
</feature>
<evidence type="ECO:0000256" key="7">
    <source>
        <dbReference type="SAM" id="MobiDB-lite"/>
    </source>
</evidence>
<dbReference type="PANTHER" id="PTHR31585:SF7">
    <property type="entry name" value="FOLATE-BIOPTERIN TRANSPORTER 4-RELATED"/>
    <property type="match status" value="1"/>
</dbReference>
<accession>A0ABM3I8Y7</accession>
<feature type="transmembrane region" description="Helical" evidence="8">
    <location>
        <begin position="154"/>
        <end position="175"/>
    </location>
</feature>
<dbReference type="SUPFAM" id="SSF103473">
    <property type="entry name" value="MFS general substrate transporter"/>
    <property type="match status" value="1"/>
</dbReference>
<dbReference type="InterPro" id="IPR036259">
    <property type="entry name" value="MFS_trans_sf"/>
</dbReference>
<name>A0ABM3I8Y7_ZIZJJ</name>
<dbReference type="InterPro" id="IPR004324">
    <property type="entry name" value="FBT"/>
</dbReference>
<comment type="similarity">
    <text evidence="2">Belongs to the major facilitator superfamily. Folate-biopterin transporter (TC 2.A.71) family.</text>
</comment>
<feature type="transmembrane region" description="Helical" evidence="8">
    <location>
        <begin position="307"/>
        <end position="326"/>
    </location>
</feature>
<feature type="region of interest" description="Disordered" evidence="7">
    <location>
        <begin position="214"/>
        <end position="269"/>
    </location>
</feature>
<keyword evidence="6 8" id="KW-0472">Membrane</keyword>
<evidence type="ECO:0000313" key="9">
    <source>
        <dbReference type="Proteomes" id="UP001652623"/>
    </source>
</evidence>
<keyword evidence="3" id="KW-0813">Transport</keyword>
<feature type="transmembrane region" description="Helical" evidence="8">
    <location>
        <begin position="401"/>
        <end position="424"/>
    </location>
</feature>
<reference evidence="10" key="2">
    <citation type="submission" date="2025-08" db="UniProtKB">
        <authorList>
            <consortium name="RefSeq"/>
        </authorList>
    </citation>
    <scope>IDENTIFICATION</scope>
    <source>
        <tissue evidence="10">Seedling</tissue>
    </source>
</reference>
<dbReference type="CDD" id="cd17484">
    <property type="entry name" value="MFS_FBT"/>
    <property type="match status" value="1"/>
</dbReference>
<feature type="transmembrane region" description="Helical" evidence="8">
    <location>
        <begin position="338"/>
        <end position="357"/>
    </location>
</feature>
<reference evidence="9" key="1">
    <citation type="submission" date="2025-05" db="UniProtKB">
        <authorList>
            <consortium name="RefSeq"/>
        </authorList>
    </citation>
    <scope>NUCLEOTIDE SEQUENCE [LARGE SCALE GENOMIC DNA]</scope>
</reference>
<evidence type="ECO:0000256" key="2">
    <source>
        <dbReference type="ARBA" id="ARBA00007015"/>
    </source>
</evidence>
<dbReference type="InterPro" id="IPR039309">
    <property type="entry name" value="BT1"/>
</dbReference>
<keyword evidence="4 8" id="KW-0812">Transmembrane</keyword>
<dbReference type="Pfam" id="PF03092">
    <property type="entry name" value="BT1"/>
    <property type="match status" value="1"/>
</dbReference>
<organism evidence="9 10">
    <name type="scientific">Ziziphus jujuba</name>
    <name type="common">Chinese jujube</name>
    <name type="synonym">Ziziphus sativa</name>
    <dbReference type="NCBI Taxonomy" id="326968"/>
    <lineage>
        <taxon>Eukaryota</taxon>
        <taxon>Viridiplantae</taxon>
        <taxon>Streptophyta</taxon>
        <taxon>Embryophyta</taxon>
        <taxon>Tracheophyta</taxon>
        <taxon>Spermatophyta</taxon>
        <taxon>Magnoliopsida</taxon>
        <taxon>eudicotyledons</taxon>
        <taxon>Gunneridae</taxon>
        <taxon>Pentapetalae</taxon>
        <taxon>rosids</taxon>
        <taxon>fabids</taxon>
        <taxon>Rosales</taxon>
        <taxon>Rhamnaceae</taxon>
        <taxon>Paliureae</taxon>
        <taxon>Ziziphus</taxon>
    </lineage>
</organism>
<keyword evidence="5 8" id="KW-1133">Transmembrane helix</keyword>
<feature type="compositionally biased region" description="Basic residues" evidence="7">
    <location>
        <begin position="244"/>
        <end position="263"/>
    </location>
</feature>
<dbReference type="GeneID" id="107405834"/>
<evidence type="ECO:0000256" key="3">
    <source>
        <dbReference type="ARBA" id="ARBA00022448"/>
    </source>
</evidence>
<evidence type="ECO:0000256" key="1">
    <source>
        <dbReference type="ARBA" id="ARBA00004141"/>
    </source>
</evidence>
<evidence type="ECO:0000256" key="5">
    <source>
        <dbReference type="ARBA" id="ARBA00022989"/>
    </source>
</evidence>
<dbReference type="Gene3D" id="1.20.1250.20">
    <property type="entry name" value="MFS general substrate transporter like domains"/>
    <property type="match status" value="1"/>
</dbReference>
<feature type="transmembrane region" description="Helical" evidence="8">
    <location>
        <begin position="369"/>
        <end position="389"/>
    </location>
</feature>
<comment type="subcellular location">
    <subcellularLocation>
        <location evidence="1">Membrane</location>
        <topology evidence="1">Multi-pass membrane protein</topology>
    </subcellularLocation>
</comment>
<feature type="transmembrane region" description="Helical" evidence="8">
    <location>
        <begin position="473"/>
        <end position="494"/>
    </location>
</feature>
<feature type="transmembrane region" description="Helical" evidence="8">
    <location>
        <begin position="84"/>
        <end position="103"/>
    </location>
</feature>
<feature type="transmembrane region" description="Helical" evidence="8">
    <location>
        <begin position="12"/>
        <end position="34"/>
    </location>
</feature>
<proteinExistence type="inferred from homology"/>
<protein>
    <submittedName>
        <fullName evidence="10">Probable folate-biopterin transporter 4</fullName>
    </submittedName>
</protein>
<evidence type="ECO:0000256" key="8">
    <source>
        <dbReference type="SAM" id="Phobius"/>
    </source>
</evidence>